<dbReference type="Proteomes" id="UP000184148">
    <property type="component" value="Unassembled WGS sequence"/>
</dbReference>
<keyword evidence="3" id="KW-1185">Reference proteome</keyword>
<evidence type="ECO:0000313" key="2">
    <source>
        <dbReference type="EMBL" id="SHE87306.1"/>
    </source>
</evidence>
<gene>
    <name evidence="2" type="ORF">SAMN02745133_01332</name>
</gene>
<dbReference type="AlphaFoldDB" id="A0A1M4X1D0"/>
<dbReference type="EMBL" id="FQUY01000007">
    <property type="protein sequence ID" value="SHE87306.1"/>
    <property type="molecule type" value="Genomic_DNA"/>
</dbReference>
<evidence type="ECO:0000313" key="3">
    <source>
        <dbReference type="Proteomes" id="UP000184148"/>
    </source>
</evidence>
<proteinExistence type="predicted"/>
<organism evidence="2 3">
    <name type="scientific">Desulforamulus putei DSM 12395</name>
    <dbReference type="NCBI Taxonomy" id="1121429"/>
    <lineage>
        <taxon>Bacteria</taxon>
        <taxon>Bacillati</taxon>
        <taxon>Bacillota</taxon>
        <taxon>Clostridia</taxon>
        <taxon>Eubacteriales</taxon>
        <taxon>Peptococcaceae</taxon>
        <taxon>Desulforamulus</taxon>
    </lineage>
</organism>
<evidence type="ECO:0000256" key="1">
    <source>
        <dbReference type="SAM" id="MobiDB-lite"/>
    </source>
</evidence>
<sequence>MVTLNQEAKRMRKRIKGFIKNSGTTGESALVGKTGGYHATWDAGRANDMKKRQRISGINRPST</sequence>
<name>A0A1M4X1D0_9FIRM</name>
<reference evidence="3" key="1">
    <citation type="submission" date="2016-11" db="EMBL/GenBank/DDBJ databases">
        <authorList>
            <person name="Varghese N."/>
            <person name="Submissions S."/>
        </authorList>
    </citation>
    <scope>NUCLEOTIDE SEQUENCE [LARGE SCALE GENOMIC DNA]</scope>
    <source>
        <strain evidence="3">DSM 12395</strain>
    </source>
</reference>
<protein>
    <submittedName>
        <fullName evidence="2">Uncharacterized protein</fullName>
    </submittedName>
</protein>
<accession>A0A1M4X1D0</accession>
<feature type="region of interest" description="Disordered" evidence="1">
    <location>
        <begin position="40"/>
        <end position="63"/>
    </location>
</feature>